<dbReference type="SUPFAM" id="SSF53597">
    <property type="entry name" value="Dihydrofolate reductase-like"/>
    <property type="match status" value="1"/>
</dbReference>
<dbReference type="GO" id="GO:0005737">
    <property type="term" value="C:cytoplasm"/>
    <property type="evidence" value="ECO:0007669"/>
    <property type="project" value="TreeGrafter"/>
</dbReference>
<protein>
    <recommendedName>
        <fullName evidence="9">Cyclin-dependent kinase 2 homolog</fullName>
        <ecNumber evidence="2">2.7.11.23</ecNumber>
    </recommendedName>
    <alternativeName>
        <fullName evidence="10">Cell division control protein 2 homolog</fullName>
    </alternativeName>
    <alternativeName>
        <fullName evidence="11">cdc2-related kinase 2</fullName>
    </alternativeName>
</protein>
<evidence type="ECO:0000256" key="1">
    <source>
        <dbReference type="ARBA" id="ARBA00006485"/>
    </source>
</evidence>
<reference evidence="16 17" key="1">
    <citation type="submission" date="2019-01" db="EMBL/GenBank/DDBJ databases">
        <title>Nuclear Genome Assembly of the Microalgal Biofuel strain Nannochloropsis salina CCMP1776.</title>
        <authorList>
            <person name="Hovde B."/>
        </authorList>
    </citation>
    <scope>NUCLEOTIDE SEQUENCE [LARGE SCALE GENOMIC DNA]</scope>
    <source>
        <strain evidence="16 17">CCMP1776</strain>
    </source>
</reference>
<evidence type="ECO:0000313" key="17">
    <source>
        <dbReference type="Proteomes" id="UP000355283"/>
    </source>
</evidence>
<feature type="region of interest" description="Disordered" evidence="14">
    <location>
        <begin position="393"/>
        <end position="416"/>
    </location>
</feature>
<feature type="compositionally biased region" description="Basic and acidic residues" evidence="14">
    <location>
        <begin position="404"/>
        <end position="416"/>
    </location>
</feature>
<dbReference type="InterPro" id="IPR008271">
    <property type="entry name" value="Ser/Thr_kinase_AS"/>
</dbReference>
<dbReference type="Proteomes" id="UP000355283">
    <property type="component" value="Unassembled WGS sequence"/>
</dbReference>
<name>A0A4D9D3U7_9STRA</name>
<dbReference type="Gene3D" id="3.40.430.10">
    <property type="entry name" value="Dihydrofolate Reductase, subunit A"/>
    <property type="match status" value="1"/>
</dbReference>
<keyword evidence="3 13" id="KW-0723">Serine/threonine-protein kinase</keyword>
<evidence type="ECO:0000256" key="14">
    <source>
        <dbReference type="SAM" id="MobiDB-lite"/>
    </source>
</evidence>
<dbReference type="PROSITE" id="PS00108">
    <property type="entry name" value="PROTEIN_KINASE_ST"/>
    <property type="match status" value="1"/>
</dbReference>
<gene>
    <name evidence="16" type="ORF">NSK_002058</name>
</gene>
<evidence type="ECO:0000256" key="8">
    <source>
        <dbReference type="ARBA" id="ARBA00038543"/>
    </source>
</evidence>
<dbReference type="GO" id="GO:0004693">
    <property type="term" value="F:cyclin-dependent protein serine/threonine kinase activity"/>
    <property type="evidence" value="ECO:0007669"/>
    <property type="project" value="TreeGrafter"/>
</dbReference>
<dbReference type="InterPro" id="IPR024072">
    <property type="entry name" value="DHFR-like_dom_sf"/>
</dbReference>
<dbReference type="SMART" id="SM00220">
    <property type="entry name" value="S_TKc"/>
    <property type="match status" value="1"/>
</dbReference>
<keyword evidence="7 12" id="KW-0067">ATP-binding</keyword>
<dbReference type="EMBL" id="SDOX01000008">
    <property type="protein sequence ID" value="TFJ86401.1"/>
    <property type="molecule type" value="Genomic_DNA"/>
</dbReference>
<dbReference type="InterPro" id="IPR017441">
    <property type="entry name" value="Protein_kinase_ATP_BS"/>
</dbReference>
<keyword evidence="5 12" id="KW-0547">Nucleotide-binding</keyword>
<dbReference type="GO" id="GO:0005524">
    <property type="term" value="F:ATP binding"/>
    <property type="evidence" value="ECO:0007669"/>
    <property type="project" value="UniProtKB-UniRule"/>
</dbReference>
<dbReference type="OrthoDB" id="1732493at2759"/>
<dbReference type="GO" id="GO:0008353">
    <property type="term" value="F:RNA polymerase II CTD heptapeptide repeat kinase activity"/>
    <property type="evidence" value="ECO:0007669"/>
    <property type="project" value="UniProtKB-EC"/>
</dbReference>
<evidence type="ECO:0000256" key="5">
    <source>
        <dbReference type="ARBA" id="ARBA00022741"/>
    </source>
</evidence>
<comment type="subunit">
    <text evidence="8">May form a complex composed of at least the catalytic subunit CRK2 and a cyclin.</text>
</comment>
<proteinExistence type="inferred from homology"/>
<feature type="domain" description="Protein kinase" evidence="15">
    <location>
        <begin position="98"/>
        <end position="388"/>
    </location>
</feature>
<keyword evidence="4" id="KW-0808">Transferase</keyword>
<dbReference type="GO" id="GO:0045944">
    <property type="term" value="P:positive regulation of transcription by RNA polymerase II"/>
    <property type="evidence" value="ECO:0007669"/>
    <property type="project" value="TreeGrafter"/>
</dbReference>
<evidence type="ECO:0000256" key="13">
    <source>
        <dbReference type="RuleBase" id="RU000304"/>
    </source>
</evidence>
<evidence type="ECO:0000256" key="9">
    <source>
        <dbReference type="ARBA" id="ARBA00039612"/>
    </source>
</evidence>
<sequence length="416" mass="46891">MGVREHIMVEGGPRTAKAFFDAACVDRAVIFEAAMEFKGDPIPSGVDETVLKKAGLVYFRTEGPAAKGEEEEGSPVGFCADLKTLSCAYGPALCHVQFFKGAVVGKGTWGSVRLGTIEKSGRKVAIKEIHRSMERYEDGVNFSVLREIKILMELKHRHVVELFDVRVTADGLELVLEYCETDLKKVVEDRRRVKAIRYEDAKGIMQQLLRGLHFLHSNWILHRDLKPDNILITAQGILKIADFGLARYFGNPNETLSPGMQVITRQYRPPELLLGSRVYGPPVDMWSIGCIMGEIRLRELLFRGDEDTDVSQLAKIFQVLGTPTDATWPWYTTLPDYPRYHITPQPVPDLARLLPSLRAEELALLQKLISLDPNRRPTAEEALDSDYFRVEPRATPPINLPLPLEEKERLAGTEER</sequence>
<evidence type="ECO:0000256" key="7">
    <source>
        <dbReference type="ARBA" id="ARBA00022840"/>
    </source>
</evidence>
<evidence type="ECO:0000259" key="15">
    <source>
        <dbReference type="PROSITE" id="PS50011"/>
    </source>
</evidence>
<evidence type="ECO:0000256" key="3">
    <source>
        <dbReference type="ARBA" id="ARBA00022527"/>
    </source>
</evidence>
<dbReference type="GO" id="GO:0070985">
    <property type="term" value="C:transcription factor TFIIK complex"/>
    <property type="evidence" value="ECO:0007669"/>
    <property type="project" value="TreeGrafter"/>
</dbReference>
<keyword evidence="6" id="KW-0418">Kinase</keyword>
<dbReference type="InterPro" id="IPR011009">
    <property type="entry name" value="Kinase-like_dom_sf"/>
</dbReference>
<dbReference type="PANTHER" id="PTHR24056">
    <property type="entry name" value="CELL DIVISION PROTEIN KINASE"/>
    <property type="match status" value="1"/>
</dbReference>
<feature type="binding site" evidence="12">
    <location>
        <position position="127"/>
    </location>
    <ligand>
        <name>ATP</name>
        <dbReference type="ChEBI" id="CHEBI:30616"/>
    </ligand>
</feature>
<dbReference type="SUPFAM" id="SSF56112">
    <property type="entry name" value="Protein kinase-like (PK-like)"/>
    <property type="match status" value="1"/>
</dbReference>
<evidence type="ECO:0000256" key="2">
    <source>
        <dbReference type="ARBA" id="ARBA00012409"/>
    </source>
</evidence>
<dbReference type="PROSITE" id="PS00107">
    <property type="entry name" value="PROTEIN_KINASE_ATP"/>
    <property type="match status" value="1"/>
</dbReference>
<comment type="caution">
    <text evidence="16">The sequence shown here is derived from an EMBL/GenBank/DDBJ whole genome shotgun (WGS) entry which is preliminary data.</text>
</comment>
<accession>A0A4D9D3U7</accession>
<dbReference type="Gene3D" id="3.30.200.20">
    <property type="entry name" value="Phosphorylase Kinase, domain 1"/>
    <property type="match status" value="1"/>
</dbReference>
<dbReference type="EC" id="2.7.11.23" evidence="2"/>
<dbReference type="InterPro" id="IPR000719">
    <property type="entry name" value="Prot_kinase_dom"/>
</dbReference>
<dbReference type="InterPro" id="IPR050108">
    <property type="entry name" value="CDK"/>
</dbReference>
<evidence type="ECO:0000313" key="16">
    <source>
        <dbReference type="EMBL" id="TFJ86401.1"/>
    </source>
</evidence>
<dbReference type="PROSITE" id="PS50011">
    <property type="entry name" value="PROTEIN_KINASE_DOM"/>
    <property type="match status" value="1"/>
</dbReference>
<dbReference type="PANTHER" id="PTHR24056:SF0">
    <property type="entry name" value="CYCLIN-DEPENDENT KINASE 7"/>
    <property type="match status" value="1"/>
</dbReference>
<evidence type="ECO:0000256" key="10">
    <source>
        <dbReference type="ARBA" id="ARBA00041902"/>
    </source>
</evidence>
<evidence type="ECO:0000256" key="6">
    <source>
        <dbReference type="ARBA" id="ARBA00022777"/>
    </source>
</evidence>
<evidence type="ECO:0000256" key="11">
    <source>
        <dbReference type="ARBA" id="ARBA00042858"/>
    </source>
</evidence>
<dbReference type="AlphaFoldDB" id="A0A4D9D3U7"/>
<evidence type="ECO:0000256" key="4">
    <source>
        <dbReference type="ARBA" id="ARBA00022679"/>
    </source>
</evidence>
<keyword evidence="17" id="KW-1185">Reference proteome</keyword>
<organism evidence="16 17">
    <name type="scientific">Nannochloropsis salina CCMP1776</name>
    <dbReference type="NCBI Taxonomy" id="1027361"/>
    <lineage>
        <taxon>Eukaryota</taxon>
        <taxon>Sar</taxon>
        <taxon>Stramenopiles</taxon>
        <taxon>Ochrophyta</taxon>
        <taxon>Eustigmatophyceae</taxon>
        <taxon>Eustigmatales</taxon>
        <taxon>Monodopsidaceae</taxon>
        <taxon>Microchloropsis</taxon>
        <taxon>Microchloropsis salina</taxon>
    </lineage>
</organism>
<comment type="similarity">
    <text evidence="1">Belongs to the protein kinase superfamily. CMGC Ser/Thr protein kinase family. CDC2/CDKX subfamily.</text>
</comment>
<dbReference type="Pfam" id="PF00069">
    <property type="entry name" value="Pkinase"/>
    <property type="match status" value="1"/>
</dbReference>
<dbReference type="FunFam" id="1.10.510.10:FF:000624">
    <property type="entry name" value="Mitogen-activated protein kinase"/>
    <property type="match status" value="1"/>
</dbReference>
<dbReference type="Gene3D" id="1.10.510.10">
    <property type="entry name" value="Transferase(Phosphotransferase) domain 1"/>
    <property type="match status" value="1"/>
</dbReference>
<evidence type="ECO:0000256" key="12">
    <source>
        <dbReference type="PROSITE-ProRule" id="PRU10141"/>
    </source>
</evidence>